<evidence type="ECO:0000256" key="13">
    <source>
        <dbReference type="SAM" id="Phobius"/>
    </source>
</evidence>
<keyword evidence="15" id="KW-1185">Reference proteome</keyword>
<evidence type="ECO:0000256" key="2">
    <source>
        <dbReference type="ARBA" id="ARBA00004556"/>
    </source>
</evidence>
<keyword evidence="7 13" id="KW-0472">Membrane</keyword>
<evidence type="ECO:0000313" key="15">
    <source>
        <dbReference type="Proteomes" id="UP000024635"/>
    </source>
</evidence>
<comment type="subcellular location">
    <subcellularLocation>
        <location evidence="2">Cytoplasm</location>
        <location evidence="2">Perinuclear region</location>
    </subcellularLocation>
    <subcellularLocation>
        <location evidence="1">Lysosome membrane</location>
        <topology evidence="1">Multi-pass membrane protein</topology>
    </subcellularLocation>
</comment>
<evidence type="ECO:0000256" key="3">
    <source>
        <dbReference type="ARBA" id="ARBA00008090"/>
    </source>
</evidence>
<evidence type="ECO:0000256" key="9">
    <source>
        <dbReference type="ARBA" id="ARBA00035284"/>
    </source>
</evidence>
<dbReference type="PANTHER" id="PTHR13551:SF1">
    <property type="entry name" value="MEMBRANE PROTEIN BRI3"/>
    <property type="match status" value="1"/>
</dbReference>
<evidence type="ECO:0000256" key="5">
    <source>
        <dbReference type="ARBA" id="ARBA00022692"/>
    </source>
</evidence>
<dbReference type="EMBL" id="JARK01001404">
    <property type="protein sequence ID" value="EYC07837.1"/>
    <property type="molecule type" value="Genomic_DNA"/>
</dbReference>
<feature type="compositionally biased region" description="Low complexity" evidence="12">
    <location>
        <begin position="298"/>
        <end position="313"/>
    </location>
</feature>
<feature type="transmembrane region" description="Helical" evidence="13">
    <location>
        <begin position="168"/>
        <end position="188"/>
    </location>
</feature>
<keyword evidence="8" id="KW-0458">Lysosome</keyword>
<comment type="subunit">
    <text evidence="11">Interacts with BRI3BP. Interacts with MGAT1 and IFITM3.</text>
</comment>
<reference evidence="15" key="1">
    <citation type="journal article" date="2015" name="Nat. Genet.">
        <title>The genome and transcriptome of the zoonotic hookworm Ancylostoma ceylanicum identify infection-specific gene families.</title>
        <authorList>
            <person name="Schwarz E.M."/>
            <person name="Hu Y."/>
            <person name="Antoshechkin I."/>
            <person name="Miller M.M."/>
            <person name="Sternberg P.W."/>
            <person name="Aroian R.V."/>
        </authorList>
    </citation>
    <scope>NUCLEOTIDE SEQUENCE</scope>
    <source>
        <strain evidence="15">HY135</strain>
    </source>
</reference>
<dbReference type="InterPro" id="IPR019317">
    <property type="entry name" value="BRI3"/>
</dbReference>
<feature type="compositionally biased region" description="Low complexity" evidence="12">
    <location>
        <begin position="52"/>
        <end position="66"/>
    </location>
</feature>
<dbReference type="GO" id="GO:0005765">
    <property type="term" value="C:lysosomal membrane"/>
    <property type="evidence" value="ECO:0007669"/>
    <property type="project" value="UniProtKB-SubCell"/>
</dbReference>
<sequence length="349" mass="37670">MANEKTVEVSAHGAETSEAPSAPPIVHAEVQRSDNDNFTPTGTSVVNPHENQTQPSASGGQGSSPYSEPPPSYQMAVGYPTTPYPTHGLQHMPTPGIPPVYAPKPHQMYSPQPNQPPIYYATHAVGVTQFPQGERIPVTTAQVVVAVGNGFTCPHCNVGVITKETDMCCMLCLILLTIFTFPFGLVFLCCLPCTMSFTPSSCSTADCPIWNENHKINGNVKENKPKNRRASQPNTPTKPQSGTVVATVVGRDRRRRVDDSDDGRSLVSTTAATVGRCCRRQWRRSVAGVDDSGDSSDGRSPLSTTAATETAILLEERQPKGKRRGDGATWFWSEDGQIIVKAKKDAYKA</sequence>
<protein>
    <recommendedName>
        <fullName evidence="9">Membrane protein BRI3</fullName>
    </recommendedName>
    <alternativeName>
        <fullName evidence="10">Brain protein I3</fullName>
    </alternativeName>
</protein>
<dbReference type="OrthoDB" id="5841096at2759"/>
<evidence type="ECO:0000256" key="11">
    <source>
        <dbReference type="ARBA" id="ARBA00046593"/>
    </source>
</evidence>
<dbReference type="PANTHER" id="PTHR13551">
    <property type="entry name" value="BRAIN PROTEIN I3"/>
    <property type="match status" value="1"/>
</dbReference>
<name>A0A016TYZ1_9BILA</name>
<evidence type="ECO:0000256" key="10">
    <source>
        <dbReference type="ARBA" id="ARBA00035449"/>
    </source>
</evidence>
<evidence type="ECO:0000256" key="1">
    <source>
        <dbReference type="ARBA" id="ARBA00004155"/>
    </source>
</evidence>
<feature type="region of interest" description="Disordered" evidence="12">
    <location>
        <begin position="288"/>
        <end position="328"/>
    </location>
</feature>
<accession>A0A016TYZ1</accession>
<evidence type="ECO:0000313" key="14">
    <source>
        <dbReference type="EMBL" id="EYC07837.1"/>
    </source>
</evidence>
<proteinExistence type="inferred from homology"/>
<dbReference type="Proteomes" id="UP000024635">
    <property type="component" value="Unassembled WGS sequence"/>
</dbReference>
<feature type="compositionally biased region" description="Polar residues" evidence="12">
    <location>
        <begin position="230"/>
        <end position="244"/>
    </location>
</feature>
<organism evidence="14 15">
    <name type="scientific">Ancylostoma ceylanicum</name>
    <dbReference type="NCBI Taxonomy" id="53326"/>
    <lineage>
        <taxon>Eukaryota</taxon>
        <taxon>Metazoa</taxon>
        <taxon>Ecdysozoa</taxon>
        <taxon>Nematoda</taxon>
        <taxon>Chromadorea</taxon>
        <taxon>Rhabditida</taxon>
        <taxon>Rhabditina</taxon>
        <taxon>Rhabditomorpha</taxon>
        <taxon>Strongyloidea</taxon>
        <taxon>Ancylostomatidae</taxon>
        <taxon>Ancylostomatinae</taxon>
        <taxon>Ancylostoma</taxon>
    </lineage>
</organism>
<evidence type="ECO:0000256" key="12">
    <source>
        <dbReference type="SAM" id="MobiDB-lite"/>
    </source>
</evidence>
<comment type="similarity">
    <text evidence="3">Belongs to the BRI3 family.</text>
</comment>
<feature type="region of interest" description="Disordered" evidence="12">
    <location>
        <begin position="1"/>
        <end position="77"/>
    </location>
</feature>
<keyword evidence="5 13" id="KW-0812">Transmembrane</keyword>
<gene>
    <name evidence="14" type="primary">Acey_s0068.g157</name>
    <name evidence="14" type="ORF">Y032_0068g157</name>
</gene>
<feature type="region of interest" description="Disordered" evidence="12">
    <location>
        <begin position="218"/>
        <end position="244"/>
    </location>
</feature>
<evidence type="ECO:0000256" key="4">
    <source>
        <dbReference type="ARBA" id="ARBA00022490"/>
    </source>
</evidence>
<feature type="compositionally biased region" description="Polar residues" evidence="12">
    <location>
        <begin position="36"/>
        <end position="51"/>
    </location>
</feature>
<dbReference type="GO" id="GO:0048471">
    <property type="term" value="C:perinuclear region of cytoplasm"/>
    <property type="evidence" value="ECO:0007669"/>
    <property type="project" value="UniProtKB-SubCell"/>
</dbReference>
<evidence type="ECO:0000256" key="7">
    <source>
        <dbReference type="ARBA" id="ARBA00023136"/>
    </source>
</evidence>
<comment type="caution">
    <text evidence="14">The sequence shown here is derived from an EMBL/GenBank/DDBJ whole genome shotgun (WGS) entry which is preliminary data.</text>
</comment>
<evidence type="ECO:0000256" key="8">
    <source>
        <dbReference type="ARBA" id="ARBA00023228"/>
    </source>
</evidence>
<dbReference type="AlphaFoldDB" id="A0A016TYZ1"/>
<keyword evidence="6 13" id="KW-1133">Transmembrane helix</keyword>
<keyword evidence="4" id="KW-0963">Cytoplasm</keyword>
<evidence type="ECO:0000256" key="6">
    <source>
        <dbReference type="ARBA" id="ARBA00022989"/>
    </source>
</evidence>